<accession>A0ABQ9HU88</accession>
<evidence type="ECO:0000313" key="2">
    <source>
        <dbReference type="Proteomes" id="UP001159363"/>
    </source>
</evidence>
<dbReference type="Proteomes" id="UP001159363">
    <property type="component" value="Chromosome X"/>
</dbReference>
<proteinExistence type="predicted"/>
<sequence>MDMELEPKQRMWCNLHRNTDLVTGNDMWLIMCACPPHHYEAGGEGGEHTKNVKTITTHLITMETGAVGLDAVVEMGAARIHIGKREWQTSYANGAILRTPADLVQMINFQHGVLPSH</sequence>
<comment type="caution">
    <text evidence="1">The sequence shown here is derived from an EMBL/GenBank/DDBJ whole genome shotgun (WGS) entry which is preliminary data.</text>
</comment>
<name>A0ABQ9HU88_9NEOP</name>
<gene>
    <name evidence="1" type="ORF">PR048_014000</name>
</gene>
<dbReference type="EMBL" id="JARBHB010000004">
    <property type="protein sequence ID" value="KAJ8887782.1"/>
    <property type="molecule type" value="Genomic_DNA"/>
</dbReference>
<protein>
    <submittedName>
        <fullName evidence="1">Uncharacterized protein</fullName>
    </submittedName>
</protein>
<organism evidence="1 2">
    <name type="scientific">Dryococelus australis</name>
    <dbReference type="NCBI Taxonomy" id="614101"/>
    <lineage>
        <taxon>Eukaryota</taxon>
        <taxon>Metazoa</taxon>
        <taxon>Ecdysozoa</taxon>
        <taxon>Arthropoda</taxon>
        <taxon>Hexapoda</taxon>
        <taxon>Insecta</taxon>
        <taxon>Pterygota</taxon>
        <taxon>Neoptera</taxon>
        <taxon>Polyneoptera</taxon>
        <taxon>Phasmatodea</taxon>
        <taxon>Verophasmatodea</taxon>
        <taxon>Anareolatae</taxon>
        <taxon>Phasmatidae</taxon>
        <taxon>Eurycanthinae</taxon>
        <taxon>Dryococelus</taxon>
    </lineage>
</organism>
<evidence type="ECO:0000313" key="1">
    <source>
        <dbReference type="EMBL" id="KAJ8887782.1"/>
    </source>
</evidence>
<keyword evidence="2" id="KW-1185">Reference proteome</keyword>
<reference evidence="1 2" key="1">
    <citation type="submission" date="2023-02" db="EMBL/GenBank/DDBJ databases">
        <title>LHISI_Scaffold_Assembly.</title>
        <authorList>
            <person name="Stuart O.P."/>
            <person name="Cleave R."/>
            <person name="Magrath M.J.L."/>
            <person name="Mikheyev A.S."/>
        </authorList>
    </citation>
    <scope>NUCLEOTIDE SEQUENCE [LARGE SCALE GENOMIC DNA]</scope>
    <source>
        <strain evidence="1">Daus_M_001</strain>
        <tissue evidence="1">Leg muscle</tissue>
    </source>
</reference>